<dbReference type="InterPro" id="IPR000182">
    <property type="entry name" value="GNAT_dom"/>
</dbReference>
<dbReference type="Proteomes" id="UP000093366">
    <property type="component" value="Unassembled WGS sequence"/>
</dbReference>
<dbReference type="Pfam" id="PF13302">
    <property type="entry name" value="Acetyltransf_3"/>
    <property type="match status" value="1"/>
</dbReference>
<keyword evidence="1" id="KW-0808">Transferase</keyword>
<feature type="domain" description="N-acetyltransferase" evidence="4">
    <location>
        <begin position="29"/>
        <end position="179"/>
    </location>
</feature>
<protein>
    <recommendedName>
        <fullName evidence="4">N-acetyltransferase domain-containing protein</fullName>
    </recommendedName>
</protein>
<evidence type="ECO:0000256" key="2">
    <source>
        <dbReference type="ARBA" id="ARBA00023315"/>
    </source>
</evidence>
<dbReference type="InterPro" id="IPR051531">
    <property type="entry name" value="N-acetyltransferase"/>
</dbReference>
<dbReference type="GO" id="GO:0016747">
    <property type="term" value="F:acyltransferase activity, transferring groups other than amino-acyl groups"/>
    <property type="evidence" value="ECO:0007669"/>
    <property type="project" value="InterPro"/>
</dbReference>
<dbReference type="AlphaFoldDB" id="A0A1C0TL70"/>
<dbReference type="SUPFAM" id="SSF55729">
    <property type="entry name" value="Acyl-CoA N-acyltransferases (Nat)"/>
    <property type="match status" value="1"/>
</dbReference>
<dbReference type="OrthoDB" id="9784707at2"/>
<proteinExistence type="inferred from homology"/>
<accession>A0A1C0TL70</accession>
<dbReference type="Gene3D" id="3.40.630.30">
    <property type="match status" value="1"/>
</dbReference>
<evidence type="ECO:0000256" key="3">
    <source>
        <dbReference type="ARBA" id="ARBA00038502"/>
    </source>
</evidence>
<evidence type="ECO:0000313" key="5">
    <source>
        <dbReference type="EMBL" id="OCQ19098.1"/>
    </source>
</evidence>
<evidence type="ECO:0000256" key="1">
    <source>
        <dbReference type="ARBA" id="ARBA00022679"/>
    </source>
</evidence>
<dbReference type="InterPro" id="IPR016181">
    <property type="entry name" value="Acyl_CoA_acyltransferase"/>
</dbReference>
<comment type="caution">
    <text evidence="5">The sequence shown here is derived from an EMBL/GenBank/DDBJ whole genome shotgun (WGS) entry which is preliminary data.</text>
</comment>
<evidence type="ECO:0000313" key="6">
    <source>
        <dbReference type="Proteomes" id="UP000093366"/>
    </source>
</evidence>
<gene>
    <name evidence="5" type="ORF">A7985_21885</name>
</gene>
<dbReference type="PROSITE" id="PS51186">
    <property type="entry name" value="GNAT"/>
    <property type="match status" value="1"/>
</dbReference>
<evidence type="ECO:0000259" key="4">
    <source>
        <dbReference type="PROSITE" id="PS51186"/>
    </source>
</evidence>
<dbReference type="PANTHER" id="PTHR43792:SF8">
    <property type="entry name" value="[RIBOSOMAL PROTEIN US5]-ALANINE N-ACETYLTRANSFERASE"/>
    <property type="match status" value="1"/>
</dbReference>
<dbReference type="PANTHER" id="PTHR43792">
    <property type="entry name" value="GNAT FAMILY, PUTATIVE (AFU_ORTHOLOGUE AFUA_3G00765)-RELATED-RELATED"/>
    <property type="match status" value="1"/>
</dbReference>
<organism evidence="5 6">
    <name type="scientific">Pseudoalteromonas luteoviolacea</name>
    <dbReference type="NCBI Taxonomy" id="43657"/>
    <lineage>
        <taxon>Bacteria</taxon>
        <taxon>Pseudomonadati</taxon>
        <taxon>Pseudomonadota</taxon>
        <taxon>Gammaproteobacteria</taxon>
        <taxon>Alteromonadales</taxon>
        <taxon>Pseudoalteromonadaceae</taxon>
        <taxon>Pseudoalteromonas</taxon>
    </lineage>
</organism>
<comment type="similarity">
    <text evidence="3">Belongs to the acetyltransferase family. RimJ subfamily.</text>
</comment>
<keyword evidence="2" id="KW-0012">Acyltransferase</keyword>
<sequence length="179" mass="20098">MMASPLVQYSGTWKSNVAKHRRVSERWPFTLGALQLQDAMALLNRMSLQTCRCLGIESIKDLSQAKRFILGAGEQQQRFAIRHEADGLIGSVAFTRVACTRVNDMAELSYWLAEPYRGLGVMSWALNAVLTYLKSQDIKHVLANVYTFNQASQRLLARLGFKPCAEAVGDIVCYQLKQP</sequence>
<name>A0A1C0TL70_9GAMM</name>
<dbReference type="RefSeq" id="WP_065792569.1">
    <property type="nucleotide sequence ID" value="NZ_MAUJ01000010.1"/>
</dbReference>
<dbReference type="EMBL" id="MAUJ01000010">
    <property type="protein sequence ID" value="OCQ19098.1"/>
    <property type="molecule type" value="Genomic_DNA"/>
</dbReference>
<reference evidence="6" key="1">
    <citation type="submission" date="2016-07" db="EMBL/GenBank/DDBJ databases">
        <authorList>
            <person name="Florea S."/>
            <person name="Webb J.S."/>
            <person name="Jaromczyk J."/>
            <person name="Schardl C.L."/>
        </authorList>
    </citation>
    <scope>NUCLEOTIDE SEQUENCE [LARGE SCALE GENOMIC DNA]</scope>
    <source>
        <strain evidence="6">IPB1</strain>
    </source>
</reference>